<proteinExistence type="predicted"/>
<dbReference type="EMBL" id="OB663522">
    <property type="protein sequence ID" value="CAD7231447.1"/>
    <property type="molecule type" value="Genomic_DNA"/>
</dbReference>
<protein>
    <submittedName>
        <fullName evidence="2">Uncharacterized protein</fullName>
    </submittedName>
</protein>
<feature type="compositionally biased region" description="Polar residues" evidence="1">
    <location>
        <begin position="1064"/>
        <end position="1077"/>
    </location>
</feature>
<feature type="region of interest" description="Disordered" evidence="1">
    <location>
        <begin position="245"/>
        <end position="273"/>
    </location>
</feature>
<feature type="compositionally biased region" description="Polar residues" evidence="1">
    <location>
        <begin position="993"/>
        <end position="1002"/>
    </location>
</feature>
<feature type="region of interest" description="Disordered" evidence="1">
    <location>
        <begin position="788"/>
        <end position="817"/>
    </location>
</feature>
<name>A0A7R8WLY8_9CRUS</name>
<feature type="compositionally biased region" description="Basic and acidic residues" evidence="1">
    <location>
        <begin position="1187"/>
        <end position="1211"/>
    </location>
</feature>
<evidence type="ECO:0000313" key="2">
    <source>
        <dbReference type="EMBL" id="CAD7231447.1"/>
    </source>
</evidence>
<feature type="region of interest" description="Disordered" evidence="1">
    <location>
        <begin position="918"/>
        <end position="940"/>
    </location>
</feature>
<feature type="region of interest" description="Disordered" evidence="1">
    <location>
        <begin position="848"/>
        <end position="872"/>
    </location>
</feature>
<accession>A0A7R8WLY8</accession>
<reference evidence="2" key="1">
    <citation type="submission" date="2020-11" db="EMBL/GenBank/DDBJ databases">
        <authorList>
            <person name="Tran Van P."/>
        </authorList>
    </citation>
    <scope>NUCLEOTIDE SEQUENCE</scope>
</reference>
<organism evidence="2">
    <name type="scientific">Cyprideis torosa</name>
    <dbReference type="NCBI Taxonomy" id="163714"/>
    <lineage>
        <taxon>Eukaryota</taxon>
        <taxon>Metazoa</taxon>
        <taxon>Ecdysozoa</taxon>
        <taxon>Arthropoda</taxon>
        <taxon>Crustacea</taxon>
        <taxon>Oligostraca</taxon>
        <taxon>Ostracoda</taxon>
        <taxon>Podocopa</taxon>
        <taxon>Podocopida</taxon>
        <taxon>Cytherocopina</taxon>
        <taxon>Cytheroidea</taxon>
        <taxon>Cytherideidae</taxon>
        <taxon>Cyprideis</taxon>
    </lineage>
</organism>
<gene>
    <name evidence="2" type="ORF">CTOB1V02_LOCUS9294</name>
</gene>
<dbReference type="AlphaFoldDB" id="A0A7R8WLY8"/>
<feature type="region of interest" description="Disordered" evidence="1">
    <location>
        <begin position="1170"/>
        <end position="1211"/>
    </location>
</feature>
<evidence type="ECO:0000256" key="1">
    <source>
        <dbReference type="SAM" id="MobiDB-lite"/>
    </source>
</evidence>
<sequence>MDYLLNRANGDDYQMDKVSLANLLHFQRYIEEELRASNALPSSPLTHRYPYALNMKSARSGHMAPVEENGTHRMDDIDMQRRTDLQNLLRMLHDKIEAVLQLMQAPVTDNTCNEYYGIHDAEPSYTDIFTAATHRDGYVISGCNDRQHRNRGNRYVETSYKAPLLSPSSAGLYPVRNRGRGTRSAVARETCPSTALHDLPNRYRSWHQHVLDSYYCEHVRIRGIDISNFDPDIYKLLQKSTSSEESFEEELEDYSSGSSSHKPGELVSSESSRKGFTIPGINGVILQKMVDDKSSGRNSFIHENQSNKNNQLRQFAYPSSAPAMQPLSKTISAVQPLSSEGHIHSKDEIFDSQTRLSPAAWTKIFHKLITQSLNKRVKDCGDSAGRLGVDDVRWTMDHITKKILTKKDIECGRPIGNIESVRESPLNVCSSEPAGTDNDVALLRPRETNSKCRSCPSSNKCSKACPSANQDDVCNMTDQRFFIFATRNSSNFANEVPCRNDANNLAPVQRHANLTVTANRPDVLKKQMFQEERNLDMFKVRQQISSKEVSKAHKKHFGEGDKHLTNQRLQPIQHDLQSIEQQQFCFPPFQMINEAEWREYCAASKWPRSQVLHHASEQADLKQEGAFKMMENETMAVPNVNAANAGNIRVIQKNTQKTVYRDQAFQMLPQPISTSLQQNPKHGQQRIFHVNKEMLNVNEEATSGVLPVPSNNPYYTGIPEAVPVVASSDTEISTSQLISLSDLDDEIGDVALPSSSLTRFQQFILPKMIERNMIPLNVLLCEAETADESGSSSKRSQKHITHHMSSTKARREEGGVDNIICRTTSNDDEEKKAASPIDQSLHKLLLHPIGDTTNGSPFRRKSNSPQQAPGNMPFSWETILPHFKNEKQYTEFVSALISGQLDFSSSNDEDSLVLQPECSKPLSRQQGPRLGAGEDNHKKERMCRFFKPDKHLHRNYHGRLKGGMDIPHLSADLEEIFFSSYEGNISKKRNRNVQRPSSTNPRTRNHGKYSRNSEGRNRSQQNSRNGHRSLVLQRKIRPQDHRRCSYRPGKGRKRKRSPIPSLTPLKTNDGISKTESPPLQDALPVGSKGPIVIRARRSNTVPRWRKRSQLSASPDDLSSCQTQWSEYTQQRVKQEKMLLSNRLPPETFKTQEGSSRGFTALLQNLAISLKDKSSIPDDRTGGTSDRPNVDDNEVRHQRLHEDRHSDMDSFR</sequence>
<feature type="region of interest" description="Disordered" evidence="1">
    <location>
        <begin position="987"/>
        <end position="1086"/>
    </location>
</feature>
<feature type="compositionally biased region" description="Basic and acidic residues" evidence="1">
    <location>
        <begin position="1170"/>
        <end position="1180"/>
    </location>
</feature>